<name>Q9UAI1_PLABS</name>
<evidence type="ECO:0000313" key="2">
    <source>
        <dbReference type="EMBL" id="BAA83100.1"/>
    </source>
</evidence>
<reference evidence="2" key="1">
    <citation type="journal article" date="1999" name="J. Phytopathol.">
        <title>Identification of an in planta-induced mRNA of Plasmodiophora brassicae.</title>
        <authorList>
            <person name="Ito S."/>
            <person name="Ichinose H."/>
            <person name="Yanagi C."/>
            <person name="Takana S."/>
            <person name="Kameya-Iwaki M."/>
            <person name="Kishi F."/>
        </authorList>
    </citation>
    <scope>NUCLEOTIDE SEQUENCE</scope>
</reference>
<feature type="region of interest" description="Disordered" evidence="1">
    <location>
        <begin position="1"/>
        <end position="22"/>
    </location>
</feature>
<organism evidence="2">
    <name type="scientific">Plasmodiophora brassicae</name>
    <name type="common">Clubroot disease agent</name>
    <dbReference type="NCBI Taxonomy" id="37360"/>
    <lineage>
        <taxon>Eukaryota</taxon>
        <taxon>Sar</taxon>
        <taxon>Rhizaria</taxon>
        <taxon>Endomyxa</taxon>
        <taxon>Phytomyxea</taxon>
        <taxon>Plasmodiophorida</taxon>
        <taxon>Plasmodiophoridae</taxon>
        <taxon>Plasmodiophora</taxon>
    </lineage>
</organism>
<proteinExistence type="evidence at transcript level"/>
<feature type="non-terminal residue" evidence="2">
    <location>
        <position position="99"/>
    </location>
</feature>
<accession>Q9UAI1</accession>
<evidence type="ECO:0000256" key="1">
    <source>
        <dbReference type="SAM" id="MobiDB-lite"/>
    </source>
</evidence>
<sequence length="99" mass="10566">MTQDDQAASALSSASTASDTGSDSSAFAIIVSRTRSCRRSSAYTDDCMAIRSRRSWANIRSTTRMVNVSSSSCCFKSSSRLFCTNSFHSPGPYALPSAS</sequence>
<dbReference type="AlphaFoldDB" id="Q9UAI1"/>
<protein>
    <submittedName>
        <fullName evidence="2">mRNA expressed in the host plant, partial cds</fullName>
    </submittedName>
</protein>
<dbReference type="EMBL" id="AB009880">
    <property type="protein sequence ID" value="BAA83100.1"/>
    <property type="molecule type" value="mRNA"/>
</dbReference>